<evidence type="ECO:0000313" key="3">
    <source>
        <dbReference type="EMBL" id="THH36144.1"/>
    </source>
</evidence>
<accession>A0A4S4NA40</accession>
<dbReference type="InterPro" id="IPR050807">
    <property type="entry name" value="TransReg_Diox_bact_type"/>
</dbReference>
<reference evidence="3 4" key="1">
    <citation type="submission" date="2019-04" db="EMBL/GenBank/DDBJ databases">
        <title>Shimia ponticola sp. nov., isolated from seawater.</title>
        <authorList>
            <person name="Kim Y.-O."/>
            <person name="Yoon J.-H."/>
        </authorList>
    </citation>
    <scope>NUCLEOTIDE SEQUENCE [LARGE SCALE GENOMIC DNA]</scope>
    <source>
        <strain evidence="3 4">MYP11</strain>
    </source>
</reference>
<evidence type="ECO:0000313" key="4">
    <source>
        <dbReference type="Proteomes" id="UP000306602"/>
    </source>
</evidence>
<dbReference type="PANTHER" id="PTHR46797">
    <property type="entry name" value="HTH-TYPE TRANSCRIPTIONAL REGULATOR"/>
    <property type="match status" value="1"/>
</dbReference>
<dbReference type="Gene3D" id="2.60.120.10">
    <property type="entry name" value="Jelly Rolls"/>
    <property type="match status" value="1"/>
</dbReference>
<dbReference type="CDD" id="cd02209">
    <property type="entry name" value="cupin_XRE_C"/>
    <property type="match status" value="1"/>
</dbReference>
<comment type="caution">
    <text evidence="3">The sequence shown here is derived from an EMBL/GenBank/DDBJ whole genome shotgun (WGS) entry which is preliminary data.</text>
</comment>
<dbReference type="Pfam" id="PF01381">
    <property type="entry name" value="HTH_3"/>
    <property type="match status" value="1"/>
</dbReference>
<gene>
    <name evidence="3" type="ORF">E4Z66_13915</name>
</gene>
<keyword evidence="4" id="KW-1185">Reference proteome</keyword>
<dbReference type="InterPro" id="IPR001387">
    <property type="entry name" value="Cro/C1-type_HTH"/>
</dbReference>
<dbReference type="Proteomes" id="UP000306602">
    <property type="component" value="Unassembled WGS sequence"/>
</dbReference>
<sequence>MASKNSETSAHDHRTAFGDRVQQLRKSQNLTLLQVSQASGLAVSTISKIENSHLSPTYDVMLKLSAGLGTELVSLLENSPTLAPKPASSGRLAVSRAGELSKFDAGPYTYEPIATQLKNTLIDATFVTVTARDVTEFEDPIRHAGEELVVVISGAVELHSDLYEPIRLNAGDSVYYDAGMAHAYISVSKEDARILNIVSGASMKGLLNAE</sequence>
<organism evidence="3 4">
    <name type="scientific">Aliishimia ponticola</name>
    <dbReference type="NCBI Taxonomy" id="2499833"/>
    <lineage>
        <taxon>Bacteria</taxon>
        <taxon>Pseudomonadati</taxon>
        <taxon>Pseudomonadota</taxon>
        <taxon>Alphaproteobacteria</taxon>
        <taxon>Rhodobacterales</taxon>
        <taxon>Paracoccaceae</taxon>
        <taxon>Aliishimia</taxon>
    </lineage>
</organism>
<dbReference type="CDD" id="cd00093">
    <property type="entry name" value="HTH_XRE"/>
    <property type="match status" value="1"/>
</dbReference>
<proteinExistence type="predicted"/>
<dbReference type="GO" id="GO:0005829">
    <property type="term" value="C:cytosol"/>
    <property type="evidence" value="ECO:0007669"/>
    <property type="project" value="TreeGrafter"/>
</dbReference>
<dbReference type="InterPro" id="IPR010982">
    <property type="entry name" value="Lambda_DNA-bd_dom_sf"/>
</dbReference>
<dbReference type="GO" id="GO:0003700">
    <property type="term" value="F:DNA-binding transcription factor activity"/>
    <property type="evidence" value="ECO:0007669"/>
    <property type="project" value="TreeGrafter"/>
</dbReference>
<protein>
    <submittedName>
        <fullName evidence="3">XRE family transcriptional regulator</fullName>
    </submittedName>
</protein>
<feature type="domain" description="HTH cro/C1-type" evidence="2">
    <location>
        <begin position="21"/>
        <end position="75"/>
    </location>
</feature>
<evidence type="ECO:0000259" key="2">
    <source>
        <dbReference type="PROSITE" id="PS50943"/>
    </source>
</evidence>
<dbReference type="AlphaFoldDB" id="A0A4S4NA40"/>
<name>A0A4S4NA40_9RHOB</name>
<dbReference type="SUPFAM" id="SSF47413">
    <property type="entry name" value="lambda repressor-like DNA-binding domains"/>
    <property type="match status" value="1"/>
</dbReference>
<dbReference type="InterPro" id="IPR013096">
    <property type="entry name" value="Cupin_2"/>
</dbReference>
<dbReference type="InterPro" id="IPR011051">
    <property type="entry name" value="RmlC_Cupin_sf"/>
</dbReference>
<dbReference type="RefSeq" id="WP_136463614.1">
    <property type="nucleotide sequence ID" value="NZ_SRKY01000003.1"/>
</dbReference>
<dbReference type="Gene3D" id="1.10.260.40">
    <property type="entry name" value="lambda repressor-like DNA-binding domains"/>
    <property type="match status" value="1"/>
</dbReference>
<dbReference type="SUPFAM" id="SSF51182">
    <property type="entry name" value="RmlC-like cupins"/>
    <property type="match status" value="1"/>
</dbReference>
<dbReference type="GO" id="GO:0003677">
    <property type="term" value="F:DNA binding"/>
    <property type="evidence" value="ECO:0007669"/>
    <property type="project" value="UniProtKB-KW"/>
</dbReference>
<dbReference type="InterPro" id="IPR014710">
    <property type="entry name" value="RmlC-like_jellyroll"/>
</dbReference>
<dbReference type="PANTHER" id="PTHR46797:SF20">
    <property type="entry name" value="BLR4304 PROTEIN"/>
    <property type="match status" value="1"/>
</dbReference>
<keyword evidence="1" id="KW-0238">DNA-binding</keyword>
<dbReference type="SMART" id="SM00530">
    <property type="entry name" value="HTH_XRE"/>
    <property type="match status" value="1"/>
</dbReference>
<evidence type="ECO:0000256" key="1">
    <source>
        <dbReference type="ARBA" id="ARBA00023125"/>
    </source>
</evidence>
<dbReference type="EMBL" id="SRKY01000003">
    <property type="protein sequence ID" value="THH36144.1"/>
    <property type="molecule type" value="Genomic_DNA"/>
</dbReference>
<dbReference type="Pfam" id="PF07883">
    <property type="entry name" value="Cupin_2"/>
    <property type="match status" value="1"/>
</dbReference>
<dbReference type="PROSITE" id="PS50943">
    <property type="entry name" value="HTH_CROC1"/>
    <property type="match status" value="1"/>
</dbReference>
<dbReference type="OrthoDB" id="9814751at2"/>